<keyword evidence="1" id="KW-1133">Transmembrane helix</keyword>
<evidence type="ECO:0000256" key="1">
    <source>
        <dbReference type="SAM" id="Phobius"/>
    </source>
</evidence>
<dbReference type="Proteomes" id="UP001164286">
    <property type="component" value="Unassembled WGS sequence"/>
</dbReference>
<sequence length="139" mass="16021">MSTETKAGKIFADAVAKQGSENDLALPRDDTHKQKIFIIGICSAVGVIILLASIYLYCGIDRKCSGCKRPIKWWQSRKVGTDYEDTVYHRIGCYDERMTRKWDAGRDTALRKTMREERLAEEDEAQLERERKMGFPDRV</sequence>
<evidence type="ECO:0000313" key="2">
    <source>
        <dbReference type="EMBL" id="KAI9636437.1"/>
    </source>
</evidence>
<dbReference type="GeneID" id="77732461"/>
<feature type="transmembrane region" description="Helical" evidence="1">
    <location>
        <begin position="36"/>
        <end position="57"/>
    </location>
</feature>
<dbReference type="RefSeq" id="XP_052946214.1">
    <property type="nucleotide sequence ID" value="XM_053093256.1"/>
</dbReference>
<proteinExistence type="predicted"/>
<name>A0AA38H8K6_9TREE</name>
<evidence type="ECO:0000313" key="3">
    <source>
        <dbReference type="Proteomes" id="UP001164286"/>
    </source>
</evidence>
<keyword evidence="3" id="KW-1185">Reference proteome</keyword>
<dbReference type="AlphaFoldDB" id="A0AA38H8K6"/>
<keyword evidence="1" id="KW-0812">Transmembrane</keyword>
<dbReference type="EMBL" id="JAKWFO010000005">
    <property type="protein sequence ID" value="KAI9636437.1"/>
    <property type="molecule type" value="Genomic_DNA"/>
</dbReference>
<comment type="caution">
    <text evidence="2">The sequence shown here is derived from an EMBL/GenBank/DDBJ whole genome shotgun (WGS) entry which is preliminary data.</text>
</comment>
<reference evidence="2" key="1">
    <citation type="journal article" date="2022" name="G3 (Bethesda)">
        <title>High quality genome of the basidiomycete yeast Dioszegia hungarica PDD-24b-2 isolated from cloud water.</title>
        <authorList>
            <person name="Jarrige D."/>
            <person name="Haridas S."/>
            <person name="Bleykasten-Grosshans C."/>
            <person name="Joly M."/>
            <person name="Nadalig T."/>
            <person name="Sancelme M."/>
            <person name="Vuilleumier S."/>
            <person name="Grigoriev I.V."/>
            <person name="Amato P."/>
            <person name="Bringel F."/>
        </authorList>
    </citation>
    <scope>NUCLEOTIDE SEQUENCE</scope>
    <source>
        <strain evidence="2">PDD-24b-2</strain>
    </source>
</reference>
<organism evidence="2 3">
    <name type="scientific">Dioszegia hungarica</name>
    <dbReference type="NCBI Taxonomy" id="4972"/>
    <lineage>
        <taxon>Eukaryota</taxon>
        <taxon>Fungi</taxon>
        <taxon>Dikarya</taxon>
        <taxon>Basidiomycota</taxon>
        <taxon>Agaricomycotina</taxon>
        <taxon>Tremellomycetes</taxon>
        <taxon>Tremellales</taxon>
        <taxon>Bulleribasidiaceae</taxon>
        <taxon>Dioszegia</taxon>
    </lineage>
</organism>
<gene>
    <name evidence="2" type="ORF">MKK02DRAFT_45144</name>
</gene>
<accession>A0AA38H8K6</accession>
<protein>
    <submittedName>
        <fullName evidence="2">Uncharacterized protein</fullName>
    </submittedName>
</protein>
<keyword evidence="1" id="KW-0472">Membrane</keyword>